<protein>
    <submittedName>
        <fullName evidence="1">Uncharacterized protein</fullName>
    </submittedName>
</protein>
<dbReference type="Proteomes" id="UP000005237">
    <property type="component" value="Unassembled WGS sequence"/>
</dbReference>
<sequence>MSSNPSWWPYRIPIEEALKKSVVLVVGVVVGANVIEHLWKPMETYEAELDQGKLDLLQKYTRIHHERKTNSQ</sequence>
<proteinExistence type="predicted"/>
<evidence type="ECO:0000313" key="2">
    <source>
        <dbReference type="Proteomes" id="UP000005237"/>
    </source>
</evidence>
<dbReference type="EnsemblMetazoa" id="CJA35490.1">
    <property type="protein sequence ID" value="CJA35490.1"/>
    <property type="gene ID" value="WBGene00211337"/>
</dbReference>
<evidence type="ECO:0000313" key="1">
    <source>
        <dbReference type="EnsemblMetazoa" id="CJA35490.1"/>
    </source>
</evidence>
<reference evidence="1" key="2">
    <citation type="submission" date="2022-06" db="UniProtKB">
        <authorList>
            <consortium name="EnsemblMetazoa"/>
        </authorList>
    </citation>
    <scope>IDENTIFICATION</scope>
    <source>
        <strain evidence="1">DF5081</strain>
    </source>
</reference>
<dbReference type="AlphaFoldDB" id="A0A8R1IN07"/>
<name>A0A8R1IN07_CAEJA</name>
<reference evidence="2" key="1">
    <citation type="submission" date="2010-08" db="EMBL/GenBank/DDBJ databases">
        <authorList>
            <consortium name="Caenorhabditis japonica Sequencing Consortium"/>
            <person name="Wilson R.K."/>
        </authorList>
    </citation>
    <scope>NUCLEOTIDE SEQUENCE [LARGE SCALE GENOMIC DNA]</scope>
    <source>
        <strain evidence="2">DF5081</strain>
    </source>
</reference>
<accession>A0A8R1IN07</accession>
<keyword evidence="2" id="KW-1185">Reference proteome</keyword>
<organism evidence="1 2">
    <name type="scientific">Caenorhabditis japonica</name>
    <dbReference type="NCBI Taxonomy" id="281687"/>
    <lineage>
        <taxon>Eukaryota</taxon>
        <taxon>Metazoa</taxon>
        <taxon>Ecdysozoa</taxon>
        <taxon>Nematoda</taxon>
        <taxon>Chromadorea</taxon>
        <taxon>Rhabditida</taxon>
        <taxon>Rhabditina</taxon>
        <taxon>Rhabditomorpha</taxon>
        <taxon>Rhabditoidea</taxon>
        <taxon>Rhabditidae</taxon>
        <taxon>Peloderinae</taxon>
        <taxon>Caenorhabditis</taxon>
    </lineage>
</organism>